<comment type="caution">
    <text evidence="1">The sequence shown here is derived from an EMBL/GenBank/DDBJ whole genome shotgun (WGS) entry which is preliminary data.</text>
</comment>
<evidence type="ECO:0000313" key="2">
    <source>
        <dbReference type="Proteomes" id="UP001596060"/>
    </source>
</evidence>
<name>A0ABW0NXC3_9HYPH</name>
<reference evidence="2" key="1">
    <citation type="journal article" date="2019" name="Int. J. Syst. Evol. Microbiol.">
        <title>The Global Catalogue of Microorganisms (GCM) 10K type strain sequencing project: providing services to taxonomists for standard genome sequencing and annotation.</title>
        <authorList>
            <consortium name="The Broad Institute Genomics Platform"/>
            <consortium name="The Broad Institute Genome Sequencing Center for Infectious Disease"/>
            <person name="Wu L."/>
            <person name="Ma J."/>
        </authorList>
    </citation>
    <scope>NUCLEOTIDE SEQUENCE [LARGE SCALE GENOMIC DNA]</scope>
    <source>
        <strain evidence="2">CCUG 43117</strain>
    </source>
</reference>
<sequence length="41" mass="4648">MKLTSSSIRTASQSPPETLRERLLALREGSRFLEAVKFDLI</sequence>
<dbReference type="EMBL" id="JBHSLU010000006">
    <property type="protein sequence ID" value="MFC5504244.1"/>
    <property type="molecule type" value="Genomic_DNA"/>
</dbReference>
<keyword evidence="2" id="KW-1185">Reference proteome</keyword>
<evidence type="ECO:0000313" key="1">
    <source>
        <dbReference type="EMBL" id="MFC5504244.1"/>
    </source>
</evidence>
<organism evidence="1 2">
    <name type="scientific">Bosea massiliensis</name>
    <dbReference type="NCBI Taxonomy" id="151419"/>
    <lineage>
        <taxon>Bacteria</taxon>
        <taxon>Pseudomonadati</taxon>
        <taxon>Pseudomonadota</taxon>
        <taxon>Alphaproteobacteria</taxon>
        <taxon>Hyphomicrobiales</taxon>
        <taxon>Boseaceae</taxon>
        <taxon>Bosea</taxon>
    </lineage>
</organism>
<protein>
    <submittedName>
        <fullName evidence="1">Uncharacterized protein</fullName>
    </submittedName>
</protein>
<dbReference type="Proteomes" id="UP001596060">
    <property type="component" value="Unassembled WGS sequence"/>
</dbReference>
<accession>A0ABW0NXC3</accession>
<proteinExistence type="predicted"/>
<gene>
    <name evidence="1" type="ORF">ACFPN9_03130</name>
</gene>
<dbReference type="RefSeq" id="WP_377815316.1">
    <property type="nucleotide sequence ID" value="NZ_JBHSLU010000006.1"/>
</dbReference>